<dbReference type="PATRIC" id="fig|338187.36.peg.3944"/>
<proteinExistence type="predicted"/>
<evidence type="ECO:0000313" key="1">
    <source>
        <dbReference type="EMBL" id="ABU72967.1"/>
    </source>
</evidence>
<sequence>MEKNALFQSGQNMGDMMMFKVSKLTIGTQTDIGYSVSMTYSSLLDKSYLESLLKLRKYR</sequence>
<reference evidence="1 2" key="1">
    <citation type="submission" date="2007-08" db="EMBL/GenBank/DDBJ databases">
        <authorList>
            <consortium name="The Vibrio harveyi Genome Sequencing Project"/>
            <person name="Bassler B."/>
            <person name="Clifton S.W."/>
            <person name="Fulton L."/>
            <person name="Delehaunty K."/>
            <person name="Fronick C."/>
            <person name="Harrison M."/>
            <person name="Markivic C."/>
            <person name="Fulton R."/>
            <person name="Tin-Wollam A.-M."/>
            <person name="Shah N."/>
            <person name="Pepin K."/>
            <person name="Nash W."/>
            <person name="Thiruvilangam P."/>
            <person name="Bhonagiri V."/>
            <person name="Waters C."/>
            <person name="Tu K.C."/>
            <person name="Irgon J."/>
            <person name="Wilson R.K."/>
        </authorList>
    </citation>
    <scope>NUCLEOTIDE SEQUENCE [LARGE SCALE GENOMIC DNA]</scope>
    <source>
        <strain evidence="2">ATCC BAA-1116 / BB120</strain>
    </source>
</reference>
<protein>
    <submittedName>
        <fullName evidence="1">Uncharacterized protein</fullName>
    </submittedName>
</protein>
<dbReference type="AlphaFoldDB" id="A7N378"/>
<organism evidence="1 2">
    <name type="scientific">Vibrio campbellii (strain ATCC BAA-1116)</name>
    <dbReference type="NCBI Taxonomy" id="2902295"/>
    <lineage>
        <taxon>Bacteria</taxon>
        <taxon>Pseudomonadati</taxon>
        <taxon>Pseudomonadota</taxon>
        <taxon>Gammaproteobacteria</taxon>
        <taxon>Vibrionales</taxon>
        <taxon>Vibrionaceae</taxon>
        <taxon>Vibrio</taxon>
    </lineage>
</organism>
<dbReference type="EMBL" id="CP000790">
    <property type="protein sequence ID" value="ABU72967.1"/>
    <property type="molecule type" value="Genomic_DNA"/>
</dbReference>
<name>A7N378_VIBC1</name>
<evidence type="ECO:0000313" key="2">
    <source>
        <dbReference type="Proteomes" id="UP000008152"/>
    </source>
</evidence>
<gene>
    <name evidence="1" type="ordered locus">VIBHAR_05060</name>
</gene>
<accession>A7N378</accession>
<dbReference type="KEGG" id="vha:VIBHAR_05060"/>
<dbReference type="Proteomes" id="UP000008152">
    <property type="component" value="Chromosome II"/>
</dbReference>